<dbReference type="AlphaFoldDB" id="A0A2A9CXF8"/>
<dbReference type="EMBL" id="PDJD01000001">
    <property type="protein sequence ID" value="PFG18695.1"/>
    <property type="molecule type" value="Genomic_DNA"/>
</dbReference>
<evidence type="ECO:0000313" key="2">
    <source>
        <dbReference type="EMBL" id="PFG18695.1"/>
    </source>
</evidence>
<dbReference type="PROSITE" id="PS51257">
    <property type="entry name" value="PROKAR_LIPOPROTEIN"/>
    <property type="match status" value="1"/>
</dbReference>
<feature type="region of interest" description="Disordered" evidence="1">
    <location>
        <begin position="33"/>
        <end position="67"/>
    </location>
</feature>
<organism evidence="2 3">
    <name type="scientific">Serinibacter salmoneus</name>
    <dbReference type="NCBI Taxonomy" id="556530"/>
    <lineage>
        <taxon>Bacteria</taxon>
        <taxon>Bacillati</taxon>
        <taxon>Actinomycetota</taxon>
        <taxon>Actinomycetes</taxon>
        <taxon>Micrococcales</taxon>
        <taxon>Beutenbergiaceae</taxon>
        <taxon>Serinibacter</taxon>
    </lineage>
</organism>
<dbReference type="RefSeq" id="WP_098467941.1">
    <property type="nucleotide sequence ID" value="NZ_PDJD01000001.1"/>
</dbReference>
<name>A0A2A9CXF8_9MICO</name>
<feature type="compositionally biased region" description="Low complexity" evidence="1">
    <location>
        <begin position="41"/>
        <end position="67"/>
    </location>
</feature>
<reference evidence="2 3" key="1">
    <citation type="submission" date="2017-10" db="EMBL/GenBank/DDBJ databases">
        <title>Sequencing the genomes of 1000 actinobacteria strains.</title>
        <authorList>
            <person name="Klenk H.-P."/>
        </authorList>
    </citation>
    <scope>NUCLEOTIDE SEQUENCE [LARGE SCALE GENOMIC DNA]</scope>
    <source>
        <strain evidence="2 3">DSM 21801</strain>
    </source>
</reference>
<gene>
    <name evidence="2" type="ORF">ATL40_0238</name>
</gene>
<dbReference type="Proteomes" id="UP000224915">
    <property type="component" value="Unassembled WGS sequence"/>
</dbReference>
<dbReference type="OrthoDB" id="4232596at2"/>
<evidence type="ECO:0008006" key="4">
    <source>
        <dbReference type="Google" id="ProtNLM"/>
    </source>
</evidence>
<comment type="caution">
    <text evidence="2">The sequence shown here is derived from an EMBL/GenBank/DDBJ whole genome shotgun (WGS) entry which is preliminary data.</text>
</comment>
<keyword evidence="3" id="KW-1185">Reference proteome</keyword>
<proteinExistence type="predicted"/>
<sequence length="163" mass="15831">MAKSTVTSPLHRSAAAASIVMVGALAGCSSGETGAGGTDQGGSAPSATESADAAAQDPGAAGDEATYADGTYTATGGYISPNGPEEVEVTLTLSSGVVAEVDVASLATNPNSEFYQGEFIGGIADVVVGVPIDELEVDRVAGSSLTSGGFNEAVEIIKGEASA</sequence>
<accession>A0A2A9CXF8</accession>
<protein>
    <recommendedName>
        <fullName evidence="4">FMN-binding protein</fullName>
    </recommendedName>
</protein>
<evidence type="ECO:0000313" key="3">
    <source>
        <dbReference type="Proteomes" id="UP000224915"/>
    </source>
</evidence>
<evidence type="ECO:0000256" key="1">
    <source>
        <dbReference type="SAM" id="MobiDB-lite"/>
    </source>
</evidence>